<feature type="chain" id="PRO_5046717272" description="Esterase-like activity of phytase family protein" evidence="1">
    <location>
        <begin position="25"/>
        <end position="372"/>
    </location>
</feature>
<accession>A0ABW9FW50</accession>
<reference evidence="2 3" key="1">
    <citation type="submission" date="2023-11" db="EMBL/GenBank/DDBJ databases">
        <authorList>
            <person name="Val-Calvo J."/>
            <person name="Scortti M."/>
            <person name="Vazquez-Boland J."/>
        </authorList>
    </citation>
    <scope>NUCLEOTIDE SEQUENCE [LARGE SCALE GENOMIC DNA]</scope>
    <source>
        <strain evidence="2 3">DSM 46662</strain>
    </source>
</reference>
<dbReference type="EMBL" id="JBDLNU010000003">
    <property type="protein sequence ID" value="MFM1729045.1"/>
    <property type="molecule type" value="Genomic_DNA"/>
</dbReference>
<sequence length="372" mass="37481">MPRARAAARLALAGALAIAPALLAAPSSGAQSAGSGVLAPRAQFEHVCTPTDPALEELSGLAIVGGNTYGIGDSGTDESVTVMDGDCAVTGTLPVPVDPYDIEDMGVGPDGRLWLSDTGDNERVRQTVALISLDPASGSGQLHRLTYPDGPHDAETLLIQRDGVPVIVTKEILVANGIYRPVDGTSLDGLASPGPTALERVGEVRLGPTDTPGGPVPVGGSTLVTGGAVSADGTVAAVRTYTDVYLYSAPDGDLVRALTTTTPVRVALPNQPQGEAIAFTPDGDLLAGSEAAGGALPPIEILRGAVDLARDDSWSGGSVSLSASVNESAAEEGSGGDTGALRWSTPALVGGALAAGLATYGLVRRRSRSHRD</sequence>
<organism evidence="2 3">
    <name type="scientific">Prescottella soli</name>
    <dbReference type="NCBI Taxonomy" id="1543852"/>
    <lineage>
        <taxon>Bacteria</taxon>
        <taxon>Bacillati</taxon>
        <taxon>Actinomycetota</taxon>
        <taxon>Actinomycetes</taxon>
        <taxon>Mycobacteriales</taxon>
        <taxon>Nocardiaceae</taxon>
        <taxon>Prescottella</taxon>
    </lineage>
</organism>
<keyword evidence="3" id="KW-1185">Reference proteome</keyword>
<comment type="caution">
    <text evidence="2">The sequence shown here is derived from an EMBL/GenBank/DDBJ whole genome shotgun (WGS) entry which is preliminary data.</text>
</comment>
<keyword evidence="1" id="KW-0732">Signal</keyword>
<feature type="signal peptide" evidence="1">
    <location>
        <begin position="1"/>
        <end position="24"/>
    </location>
</feature>
<evidence type="ECO:0008006" key="4">
    <source>
        <dbReference type="Google" id="ProtNLM"/>
    </source>
</evidence>
<evidence type="ECO:0000313" key="2">
    <source>
        <dbReference type="EMBL" id="MFM1729045.1"/>
    </source>
</evidence>
<evidence type="ECO:0000256" key="1">
    <source>
        <dbReference type="SAM" id="SignalP"/>
    </source>
</evidence>
<name>A0ABW9FW50_9NOCA</name>
<dbReference type="Proteomes" id="UP001629744">
    <property type="component" value="Unassembled WGS sequence"/>
</dbReference>
<evidence type="ECO:0000313" key="3">
    <source>
        <dbReference type="Proteomes" id="UP001629744"/>
    </source>
</evidence>
<proteinExistence type="predicted"/>
<gene>
    <name evidence="2" type="ORF">ABEU19_002545</name>
</gene>
<dbReference type="SUPFAM" id="SSF63829">
    <property type="entry name" value="Calcium-dependent phosphotriesterase"/>
    <property type="match status" value="1"/>
</dbReference>
<protein>
    <recommendedName>
        <fullName evidence="4">Esterase-like activity of phytase family protein</fullName>
    </recommendedName>
</protein>
<dbReference type="RefSeq" id="WP_348606341.1">
    <property type="nucleotide sequence ID" value="NZ_CP157276.1"/>
</dbReference>